<proteinExistence type="predicted"/>
<reference evidence="2 3" key="1">
    <citation type="submission" date="2019-12" db="EMBL/GenBank/DDBJ databases">
        <title>A genome sequence resource for the geographically widespread anthracnose pathogen Colletotrichum asianum.</title>
        <authorList>
            <person name="Meng Y."/>
        </authorList>
    </citation>
    <scope>NUCLEOTIDE SEQUENCE [LARGE SCALE GENOMIC DNA]</scope>
    <source>
        <strain evidence="2 3">ICMP 18580</strain>
    </source>
</reference>
<feature type="region of interest" description="Disordered" evidence="1">
    <location>
        <begin position="148"/>
        <end position="212"/>
    </location>
</feature>
<gene>
    <name evidence="2" type="ORF">GQ607_004877</name>
</gene>
<dbReference type="OrthoDB" id="5309037at2759"/>
<evidence type="ECO:0000313" key="2">
    <source>
        <dbReference type="EMBL" id="KAF0328046.1"/>
    </source>
</evidence>
<protein>
    <submittedName>
        <fullName evidence="2">Uncharacterized protein</fullName>
    </submittedName>
</protein>
<keyword evidence="3" id="KW-1185">Reference proteome</keyword>
<sequence>MEPTTVNGCVSALTDLFAEGAQYYTLWKRKRSRQNHYRRTGSAGHKGVVTCALTTSLDAAETQIKETFDIAFSIVGPDFSKGDVTCTDLLCNQLFNLKSRVSHLRRAVDATCLTATLNIADILQTSEAIRIASVKALTDLYGRMAVGRPIPQDLPVPKPRSRQSSLLSRRSGSFVDSNNDDEDKMTICTDQPRLQSEPPSPPPTPPDSKLNVSDAASIFAPSTLAPSEAGGGGGGGGDASAVLRPKVSVFSMFCPKAMVLQVDLSKPISEDKSCTCGYRWKPVLPEKKDFIVLKEGFCMSNRFLAKSHSDKDVYGCILCVSSGKTETYDSSQSLAAHINSCHTKWQILHERDIA</sequence>
<name>A0A8H3ZV91_9PEZI</name>
<dbReference type="AlphaFoldDB" id="A0A8H3ZV91"/>
<comment type="caution">
    <text evidence="2">The sequence shown here is derived from an EMBL/GenBank/DDBJ whole genome shotgun (WGS) entry which is preliminary data.</text>
</comment>
<dbReference type="PANTHER" id="PTHR42354">
    <property type="entry name" value="C2H2-TYPE DOMAIN-CONTAINING PROTEIN"/>
    <property type="match status" value="1"/>
</dbReference>
<dbReference type="Proteomes" id="UP000434172">
    <property type="component" value="Unassembled WGS sequence"/>
</dbReference>
<evidence type="ECO:0000313" key="3">
    <source>
        <dbReference type="Proteomes" id="UP000434172"/>
    </source>
</evidence>
<organism evidence="2 3">
    <name type="scientific">Colletotrichum asianum</name>
    <dbReference type="NCBI Taxonomy" id="702518"/>
    <lineage>
        <taxon>Eukaryota</taxon>
        <taxon>Fungi</taxon>
        <taxon>Dikarya</taxon>
        <taxon>Ascomycota</taxon>
        <taxon>Pezizomycotina</taxon>
        <taxon>Sordariomycetes</taxon>
        <taxon>Hypocreomycetidae</taxon>
        <taxon>Glomerellales</taxon>
        <taxon>Glomerellaceae</taxon>
        <taxon>Colletotrichum</taxon>
        <taxon>Colletotrichum gloeosporioides species complex</taxon>
    </lineage>
</organism>
<feature type="compositionally biased region" description="Low complexity" evidence="1">
    <location>
        <begin position="162"/>
        <end position="173"/>
    </location>
</feature>
<accession>A0A8H3ZV91</accession>
<evidence type="ECO:0000256" key="1">
    <source>
        <dbReference type="SAM" id="MobiDB-lite"/>
    </source>
</evidence>
<dbReference type="PANTHER" id="PTHR42354:SF1">
    <property type="entry name" value="C2H2-TYPE DOMAIN-CONTAINING PROTEIN"/>
    <property type="match status" value="1"/>
</dbReference>
<dbReference type="EMBL" id="WOWK01000020">
    <property type="protein sequence ID" value="KAF0328046.1"/>
    <property type="molecule type" value="Genomic_DNA"/>
</dbReference>